<evidence type="ECO:0000313" key="6">
    <source>
        <dbReference type="EMBL" id="PMB90690.1"/>
    </source>
</evidence>
<dbReference type="EMBL" id="LSDN01000015">
    <property type="protein sequence ID" value="KXB80554.1"/>
    <property type="molecule type" value="Genomic_DNA"/>
</dbReference>
<sequence>MNKVLEIDKVAFAYGDVPVLQSVDLSLTAGQFVAVSGDNGAGKSTLMKLILGNLHPSQGQIRLFGDLSSVDNHYRDLAYLSQNAVSGYRNFPTTVAELVRVYLAQLKRKSDPTALLDTVGLSGVRTHRLRELSGGQLQRVGVLLALLKQARLILLDEPTGGIDQKFSLDLYHLLREQCDQGKTVLMVTHQLAEVAPFLDAAYRLSAGKMTSLELEKLEVSR</sequence>
<dbReference type="InterPro" id="IPR003593">
    <property type="entry name" value="AAA+_ATPase"/>
</dbReference>
<accession>A0AB34WYV7</accession>
<proteinExistence type="predicted"/>
<evidence type="ECO:0000256" key="2">
    <source>
        <dbReference type="ARBA" id="ARBA00022741"/>
    </source>
</evidence>
<dbReference type="AlphaFoldDB" id="A0AB34WYV7"/>
<dbReference type="RefSeq" id="WP_060920523.1">
    <property type="nucleotide sequence ID" value="NZ_JAHAIW010000005.1"/>
</dbReference>
<keyword evidence="1" id="KW-0813">Transport</keyword>
<dbReference type="InterPro" id="IPR027417">
    <property type="entry name" value="P-loop_NTPase"/>
</dbReference>
<name>A0AB34WYV7_9ACTO</name>
<organism evidence="5 7">
    <name type="scientific">Varibaculum cambriense</name>
    <dbReference type="NCBI Taxonomy" id="184870"/>
    <lineage>
        <taxon>Bacteria</taxon>
        <taxon>Bacillati</taxon>
        <taxon>Actinomycetota</taxon>
        <taxon>Actinomycetes</taxon>
        <taxon>Actinomycetales</taxon>
        <taxon>Actinomycetaceae</taxon>
        <taxon>Varibaculum</taxon>
    </lineage>
</organism>
<evidence type="ECO:0000313" key="7">
    <source>
        <dbReference type="Proteomes" id="UP000070572"/>
    </source>
</evidence>
<dbReference type="GO" id="GO:0005524">
    <property type="term" value="F:ATP binding"/>
    <property type="evidence" value="ECO:0007669"/>
    <property type="project" value="UniProtKB-KW"/>
</dbReference>
<evidence type="ECO:0000259" key="4">
    <source>
        <dbReference type="PROSITE" id="PS50893"/>
    </source>
</evidence>
<dbReference type="EMBL" id="PNGC01000001">
    <property type="protein sequence ID" value="PMB90690.1"/>
    <property type="molecule type" value="Genomic_DNA"/>
</dbReference>
<reference evidence="5 7" key="1">
    <citation type="submission" date="2016-01" db="EMBL/GenBank/DDBJ databases">
        <authorList>
            <person name="Mitreva M."/>
            <person name="Pepin K.H."/>
            <person name="Mihindukulasuriya K.A."/>
            <person name="Fulton R."/>
            <person name="Fronick C."/>
            <person name="O'Laughlin M."/>
            <person name="Miner T."/>
            <person name="Herter B."/>
            <person name="Rosa B.A."/>
            <person name="Cordes M."/>
            <person name="Tomlinson C."/>
            <person name="Wollam A."/>
            <person name="Palsikar V.B."/>
            <person name="Mardis E.R."/>
            <person name="Wilson R.K."/>
        </authorList>
    </citation>
    <scope>NUCLEOTIDE SEQUENCE [LARGE SCALE GENOMIC DNA]</scope>
    <source>
        <strain evidence="5 7">DNF00696</strain>
    </source>
</reference>
<keyword evidence="3 5" id="KW-0067">ATP-binding</keyword>
<gene>
    <name evidence="6" type="ORF">CJ240_02890</name>
    <name evidence="5" type="ORF">HMPREF1862_01237</name>
</gene>
<dbReference type="Proteomes" id="UP000243201">
    <property type="component" value="Unassembled WGS sequence"/>
</dbReference>
<dbReference type="Gene3D" id="3.40.50.300">
    <property type="entry name" value="P-loop containing nucleotide triphosphate hydrolases"/>
    <property type="match status" value="1"/>
</dbReference>
<dbReference type="Pfam" id="PF00005">
    <property type="entry name" value="ABC_tran"/>
    <property type="match status" value="1"/>
</dbReference>
<evidence type="ECO:0000313" key="8">
    <source>
        <dbReference type="Proteomes" id="UP000243201"/>
    </source>
</evidence>
<evidence type="ECO:0000313" key="5">
    <source>
        <dbReference type="EMBL" id="KXB80554.1"/>
    </source>
</evidence>
<dbReference type="InterPro" id="IPR051782">
    <property type="entry name" value="ABC_Transporter_VariousFunc"/>
</dbReference>
<reference evidence="6 8" key="2">
    <citation type="submission" date="2017-09" db="EMBL/GenBank/DDBJ databases">
        <title>Bacterial strain isolated from the female urinary microbiota.</title>
        <authorList>
            <person name="Thomas-White K."/>
            <person name="Kumar N."/>
            <person name="Forster S."/>
            <person name="Putonti C."/>
            <person name="Lawley T."/>
            <person name="Wolfe A.J."/>
        </authorList>
    </citation>
    <scope>NUCLEOTIDE SEQUENCE [LARGE SCALE GENOMIC DNA]</scope>
    <source>
        <strain evidence="6 8">UMB0744</strain>
    </source>
</reference>
<evidence type="ECO:0000256" key="3">
    <source>
        <dbReference type="ARBA" id="ARBA00022840"/>
    </source>
</evidence>
<dbReference type="Proteomes" id="UP000070572">
    <property type="component" value="Unassembled WGS sequence"/>
</dbReference>
<feature type="domain" description="ABC transporter" evidence="4">
    <location>
        <begin position="5"/>
        <end position="219"/>
    </location>
</feature>
<dbReference type="PANTHER" id="PTHR42939:SF1">
    <property type="entry name" value="ABC TRANSPORTER ATP-BINDING PROTEIN ALBC-RELATED"/>
    <property type="match status" value="1"/>
</dbReference>
<keyword evidence="8" id="KW-1185">Reference proteome</keyword>
<dbReference type="PROSITE" id="PS00211">
    <property type="entry name" value="ABC_TRANSPORTER_1"/>
    <property type="match status" value="1"/>
</dbReference>
<dbReference type="InterPro" id="IPR017871">
    <property type="entry name" value="ABC_transporter-like_CS"/>
</dbReference>
<protein>
    <submittedName>
        <fullName evidence="5">Copper ABC transporter, ATP-binding protein NosF family protein</fullName>
    </submittedName>
    <submittedName>
        <fullName evidence="6">Zinc ABC transporter ATP-binding protein</fullName>
    </submittedName>
</protein>
<evidence type="ECO:0000256" key="1">
    <source>
        <dbReference type="ARBA" id="ARBA00022448"/>
    </source>
</evidence>
<comment type="caution">
    <text evidence="5">The sequence shown here is derived from an EMBL/GenBank/DDBJ whole genome shotgun (WGS) entry which is preliminary data.</text>
</comment>
<dbReference type="SMART" id="SM00382">
    <property type="entry name" value="AAA"/>
    <property type="match status" value="1"/>
</dbReference>
<dbReference type="PANTHER" id="PTHR42939">
    <property type="entry name" value="ABC TRANSPORTER ATP-BINDING PROTEIN ALBC-RELATED"/>
    <property type="match status" value="1"/>
</dbReference>
<keyword evidence="2" id="KW-0547">Nucleotide-binding</keyword>
<dbReference type="SUPFAM" id="SSF52540">
    <property type="entry name" value="P-loop containing nucleoside triphosphate hydrolases"/>
    <property type="match status" value="1"/>
</dbReference>
<dbReference type="GO" id="GO:0016887">
    <property type="term" value="F:ATP hydrolysis activity"/>
    <property type="evidence" value="ECO:0007669"/>
    <property type="project" value="InterPro"/>
</dbReference>
<dbReference type="PROSITE" id="PS50893">
    <property type="entry name" value="ABC_TRANSPORTER_2"/>
    <property type="match status" value="1"/>
</dbReference>
<dbReference type="InterPro" id="IPR003439">
    <property type="entry name" value="ABC_transporter-like_ATP-bd"/>
</dbReference>